<keyword evidence="2" id="KW-1185">Reference proteome</keyword>
<dbReference type="InterPro" id="IPR010393">
    <property type="entry name" value="DUF991_YecM-like"/>
</dbReference>
<dbReference type="Gene3D" id="3.10.180.10">
    <property type="entry name" value="2,3-Dihydroxybiphenyl 1,2-Dioxygenase, domain 1"/>
    <property type="match status" value="1"/>
</dbReference>
<comment type="caution">
    <text evidence="1">The sequence shown here is derived from an EMBL/GenBank/DDBJ whole genome shotgun (WGS) entry which is preliminary data.</text>
</comment>
<evidence type="ECO:0000313" key="2">
    <source>
        <dbReference type="Proteomes" id="UP000036270"/>
    </source>
</evidence>
<dbReference type="GO" id="GO:0005829">
    <property type="term" value="C:cytosol"/>
    <property type="evidence" value="ECO:0007669"/>
    <property type="project" value="TreeGrafter"/>
</dbReference>
<proteinExistence type="predicted"/>
<sequence>MILKNPAKNSPFANFFVKLTACFGELAEFERKIRQISDIARLPLAQFEIDHLAVRMNNIETAHQWRTLLEEGAALLKESEVNGRPISLFRLYQPLDFLGQRVSVIELPFPKGKVYAEQGWEHIEAVVPLLPAETIEQWITRVCTQFQLAENPALILKISQPYVSGERLANPTIAIRLRDATYSNPTCLKLHPYSIDDVVRSESRD</sequence>
<dbReference type="NCBIfam" id="NF008680">
    <property type="entry name" value="PRK11700.1-3"/>
    <property type="match status" value="1"/>
</dbReference>
<dbReference type="AlphaFoldDB" id="A0A0J5P7S9"/>
<dbReference type="Pfam" id="PF06185">
    <property type="entry name" value="YecM"/>
    <property type="match status" value="1"/>
</dbReference>
<evidence type="ECO:0000313" key="1">
    <source>
        <dbReference type="EMBL" id="KMK52266.1"/>
    </source>
</evidence>
<gene>
    <name evidence="1" type="ORF">RO21_01850</name>
</gene>
<dbReference type="RefSeq" id="WP_047976136.1">
    <property type="nucleotide sequence ID" value="NZ_JWIZ01000009.1"/>
</dbReference>
<reference evidence="1 2" key="1">
    <citation type="submission" date="2014-12" db="EMBL/GenBank/DDBJ databases">
        <title>Reclassification of Actinobacillus muris as Muribacter muris.</title>
        <authorList>
            <person name="Christensen H."/>
            <person name="Nicklas W."/>
            <person name="Bisgaard M."/>
        </authorList>
    </citation>
    <scope>NUCLEOTIDE SEQUENCE [LARGE SCALE GENOMIC DNA]</scope>
    <source>
        <strain evidence="1 2">Ackerman80-443D</strain>
    </source>
</reference>
<name>A0A0J5P7S9_9PAST</name>
<dbReference type="PANTHER" id="PTHR37519">
    <property type="match status" value="1"/>
</dbReference>
<evidence type="ECO:0008006" key="3">
    <source>
        <dbReference type="Google" id="ProtNLM"/>
    </source>
</evidence>
<dbReference type="EMBL" id="JWIZ01000009">
    <property type="protein sequence ID" value="KMK52266.1"/>
    <property type="molecule type" value="Genomic_DNA"/>
</dbReference>
<organism evidence="1 2">
    <name type="scientific">Muribacter muris</name>
    <dbReference type="NCBI Taxonomy" id="67855"/>
    <lineage>
        <taxon>Bacteria</taxon>
        <taxon>Pseudomonadati</taxon>
        <taxon>Pseudomonadota</taxon>
        <taxon>Gammaproteobacteria</taxon>
        <taxon>Pasteurellales</taxon>
        <taxon>Pasteurellaceae</taxon>
        <taxon>Muribacter</taxon>
    </lineage>
</organism>
<dbReference type="STRING" id="67855.RO21_01850"/>
<accession>A0A0J5P7S9</accession>
<protein>
    <recommendedName>
        <fullName evidence="3">VOC family protein</fullName>
    </recommendedName>
</protein>
<dbReference type="InterPro" id="IPR029068">
    <property type="entry name" value="Glyas_Bleomycin-R_OHBP_Dase"/>
</dbReference>
<dbReference type="Proteomes" id="UP000036270">
    <property type="component" value="Unassembled WGS sequence"/>
</dbReference>
<dbReference type="PANTHER" id="PTHR37519:SF1">
    <property type="entry name" value="DIHYDROXYBIPHENYL DIOXYGENASE DOMAIN-CONTAINING PROTEIN"/>
    <property type="match status" value="1"/>
</dbReference>
<dbReference type="PATRIC" id="fig|67855.3.peg.2476"/>
<dbReference type="SUPFAM" id="SSF54593">
    <property type="entry name" value="Glyoxalase/Bleomycin resistance protein/Dihydroxybiphenyl dioxygenase"/>
    <property type="match status" value="1"/>
</dbReference>